<name>A0A9D2HHQ7_9FIRM</name>
<evidence type="ECO:0000313" key="2">
    <source>
        <dbReference type="EMBL" id="HJA71790.1"/>
    </source>
</evidence>
<dbReference type="InterPro" id="IPR036527">
    <property type="entry name" value="SCP2_sterol-bd_dom_sf"/>
</dbReference>
<reference evidence="2" key="2">
    <citation type="submission" date="2021-04" db="EMBL/GenBank/DDBJ databases">
        <authorList>
            <person name="Gilroy R."/>
        </authorList>
    </citation>
    <scope>NUCLEOTIDE SEQUENCE</scope>
    <source>
        <strain evidence="2">CHK178-16964</strain>
    </source>
</reference>
<dbReference type="Pfam" id="PF13527">
    <property type="entry name" value="Acetyltransf_9"/>
    <property type="match status" value="1"/>
</dbReference>
<organism evidence="2 3">
    <name type="scientific">Candidatus Lachnoclostridium stercoravium</name>
    <dbReference type="NCBI Taxonomy" id="2838633"/>
    <lineage>
        <taxon>Bacteria</taxon>
        <taxon>Bacillati</taxon>
        <taxon>Bacillota</taxon>
        <taxon>Clostridia</taxon>
        <taxon>Lachnospirales</taxon>
        <taxon>Lachnospiraceae</taxon>
    </lineage>
</organism>
<proteinExistence type="predicted"/>
<dbReference type="InterPro" id="IPR016181">
    <property type="entry name" value="Acyl_CoA_acyltransferase"/>
</dbReference>
<keyword evidence="2" id="KW-0808">Transferase</keyword>
<dbReference type="EMBL" id="DWZA01000084">
    <property type="protein sequence ID" value="HJA71790.1"/>
    <property type="molecule type" value="Genomic_DNA"/>
</dbReference>
<reference evidence="2" key="1">
    <citation type="journal article" date="2021" name="PeerJ">
        <title>Extensive microbial diversity within the chicken gut microbiome revealed by metagenomics and culture.</title>
        <authorList>
            <person name="Gilroy R."/>
            <person name="Ravi A."/>
            <person name="Getino M."/>
            <person name="Pursley I."/>
            <person name="Horton D.L."/>
            <person name="Alikhan N.F."/>
            <person name="Baker D."/>
            <person name="Gharbi K."/>
            <person name="Hall N."/>
            <person name="Watson M."/>
            <person name="Adriaenssens E.M."/>
            <person name="Foster-Nyarko E."/>
            <person name="Jarju S."/>
            <person name="Secka A."/>
            <person name="Antonio M."/>
            <person name="Oren A."/>
            <person name="Chaudhuri R.R."/>
            <person name="La Ragione R."/>
            <person name="Hildebrand F."/>
            <person name="Pallen M.J."/>
        </authorList>
    </citation>
    <scope>NUCLEOTIDE SEQUENCE</scope>
    <source>
        <strain evidence="2">CHK178-16964</strain>
    </source>
</reference>
<dbReference type="Proteomes" id="UP000823900">
    <property type="component" value="Unassembled WGS sequence"/>
</dbReference>
<protein>
    <submittedName>
        <fullName evidence="2">GNAT family N-acetyltransferase</fullName>
        <ecNumber evidence="2">2.3.1.-</ecNumber>
    </submittedName>
</protein>
<sequence>MKPVIRYLEDGEKGKSRSLWEEAFPEDSREFDDYYFKEKTRDNRILVKEEDGRILSMIHLNPYLVKIKDQICPLDYIVGVATRKDRRHEGHMKSLLEQMMKDMYGRRTPFTFLMPANEEIYRPFDFRFIFAQPAWEASAEGAERVSVPAGWTETDPERTEKLSRWTDRWLADRYQVFAIRSPGYIRRMDRELASENGQWTFLYKENRLCGIICEWGRKTREQRLCYAENSRQTGERPAIMGRIICLEEFVKNICLKKDCPFDSLEAAIQIEDQFLAENSGLWLWKLDKNSSRLERSQEKHPGNELEIFSIGEMIEWLSGYKSLERAGWTKWVQPLQGIFLDEVV</sequence>
<feature type="domain" description="N-acetyltransferase" evidence="1">
    <location>
        <begin position="3"/>
        <end position="175"/>
    </location>
</feature>
<dbReference type="PANTHER" id="PTHR37817">
    <property type="entry name" value="N-ACETYLTRANSFERASE EIS"/>
    <property type="match status" value="1"/>
</dbReference>
<dbReference type="InterPro" id="IPR000182">
    <property type="entry name" value="GNAT_dom"/>
</dbReference>
<dbReference type="Gene3D" id="3.40.630.30">
    <property type="match status" value="1"/>
</dbReference>
<comment type="caution">
    <text evidence="2">The sequence shown here is derived from an EMBL/GenBank/DDBJ whole genome shotgun (WGS) entry which is preliminary data.</text>
</comment>
<gene>
    <name evidence="2" type="ORF">IAA07_09495</name>
</gene>
<dbReference type="Gene3D" id="3.30.1050.10">
    <property type="entry name" value="SCP2 sterol-binding domain"/>
    <property type="match status" value="1"/>
</dbReference>
<dbReference type="SUPFAM" id="SSF55729">
    <property type="entry name" value="Acyl-CoA N-acyltransferases (Nat)"/>
    <property type="match status" value="1"/>
</dbReference>
<keyword evidence="2" id="KW-0012">Acyltransferase</keyword>
<evidence type="ECO:0000259" key="1">
    <source>
        <dbReference type="PROSITE" id="PS51186"/>
    </source>
</evidence>
<dbReference type="GO" id="GO:0030649">
    <property type="term" value="P:aminoglycoside antibiotic catabolic process"/>
    <property type="evidence" value="ECO:0007669"/>
    <property type="project" value="TreeGrafter"/>
</dbReference>
<dbReference type="PROSITE" id="PS51186">
    <property type="entry name" value="GNAT"/>
    <property type="match status" value="1"/>
</dbReference>
<evidence type="ECO:0000313" key="3">
    <source>
        <dbReference type="Proteomes" id="UP000823900"/>
    </source>
</evidence>
<dbReference type="SUPFAM" id="SSF55718">
    <property type="entry name" value="SCP-like"/>
    <property type="match status" value="1"/>
</dbReference>
<accession>A0A9D2HHQ7</accession>
<dbReference type="PANTHER" id="PTHR37817:SF1">
    <property type="entry name" value="N-ACETYLTRANSFERASE EIS"/>
    <property type="match status" value="1"/>
</dbReference>
<dbReference type="AlphaFoldDB" id="A0A9D2HHQ7"/>
<dbReference type="EC" id="2.3.1.-" evidence="2"/>
<dbReference type="InterPro" id="IPR051554">
    <property type="entry name" value="Acetyltransferase_Eis"/>
</dbReference>
<dbReference type="GO" id="GO:0034069">
    <property type="term" value="F:aminoglycoside N-acetyltransferase activity"/>
    <property type="evidence" value="ECO:0007669"/>
    <property type="project" value="TreeGrafter"/>
</dbReference>